<feature type="transmembrane region" description="Helical" evidence="6">
    <location>
        <begin position="12"/>
        <end position="31"/>
    </location>
</feature>
<dbReference type="Pfam" id="PF07690">
    <property type="entry name" value="MFS_1"/>
    <property type="match status" value="1"/>
</dbReference>
<feature type="transmembrane region" description="Helical" evidence="6">
    <location>
        <begin position="109"/>
        <end position="131"/>
    </location>
</feature>
<accession>A0ABS2AG86</accession>
<evidence type="ECO:0000256" key="6">
    <source>
        <dbReference type="SAM" id="Phobius"/>
    </source>
</evidence>
<evidence type="ECO:0000256" key="4">
    <source>
        <dbReference type="ARBA" id="ARBA00022989"/>
    </source>
</evidence>
<feature type="transmembrane region" description="Helical" evidence="6">
    <location>
        <begin position="84"/>
        <end position="103"/>
    </location>
</feature>
<organism evidence="8 9">
    <name type="scientific">Paractinoplanes ovalisporus</name>
    <dbReference type="NCBI Taxonomy" id="2810368"/>
    <lineage>
        <taxon>Bacteria</taxon>
        <taxon>Bacillati</taxon>
        <taxon>Actinomycetota</taxon>
        <taxon>Actinomycetes</taxon>
        <taxon>Micromonosporales</taxon>
        <taxon>Micromonosporaceae</taxon>
        <taxon>Paractinoplanes</taxon>
    </lineage>
</organism>
<dbReference type="PANTHER" id="PTHR42718">
    <property type="entry name" value="MAJOR FACILITATOR SUPERFAMILY MULTIDRUG TRANSPORTER MFSC"/>
    <property type="match status" value="1"/>
</dbReference>
<keyword evidence="4 6" id="KW-1133">Transmembrane helix</keyword>
<feature type="transmembrane region" description="Helical" evidence="6">
    <location>
        <begin position="143"/>
        <end position="167"/>
    </location>
</feature>
<dbReference type="EMBL" id="JAENHP010000008">
    <property type="protein sequence ID" value="MBM2618842.1"/>
    <property type="molecule type" value="Genomic_DNA"/>
</dbReference>
<comment type="caution">
    <text evidence="8">The sequence shown here is derived from an EMBL/GenBank/DDBJ whole genome shotgun (WGS) entry which is preliminary data.</text>
</comment>
<evidence type="ECO:0000256" key="2">
    <source>
        <dbReference type="ARBA" id="ARBA00022448"/>
    </source>
</evidence>
<feature type="transmembrane region" description="Helical" evidence="6">
    <location>
        <begin position="308"/>
        <end position="328"/>
    </location>
</feature>
<feature type="transmembrane region" description="Helical" evidence="6">
    <location>
        <begin position="364"/>
        <end position="389"/>
    </location>
</feature>
<protein>
    <submittedName>
        <fullName evidence="8">MFS transporter</fullName>
    </submittedName>
</protein>
<dbReference type="PRINTS" id="PR01036">
    <property type="entry name" value="TCRTETB"/>
</dbReference>
<reference evidence="8 9" key="1">
    <citation type="submission" date="2021-01" db="EMBL/GenBank/DDBJ databases">
        <title>Actinoplanes sp. nov. LDG1-06 isolated from lichen.</title>
        <authorList>
            <person name="Saeng-In P."/>
            <person name="Phongsopitanun W."/>
            <person name="Kanchanasin P."/>
            <person name="Yuki M."/>
            <person name="Kudo T."/>
            <person name="Ohkuma M."/>
            <person name="Tanasupawat S."/>
        </authorList>
    </citation>
    <scope>NUCLEOTIDE SEQUENCE [LARGE SCALE GENOMIC DNA]</scope>
    <source>
        <strain evidence="8 9">LDG1-06</strain>
    </source>
</reference>
<keyword evidence="2" id="KW-0813">Transport</keyword>
<feature type="transmembrane region" description="Helical" evidence="6">
    <location>
        <begin position="51"/>
        <end position="72"/>
    </location>
</feature>
<evidence type="ECO:0000313" key="8">
    <source>
        <dbReference type="EMBL" id="MBM2618842.1"/>
    </source>
</evidence>
<evidence type="ECO:0000256" key="1">
    <source>
        <dbReference type="ARBA" id="ARBA00004651"/>
    </source>
</evidence>
<feature type="domain" description="Major facilitator superfamily (MFS) profile" evidence="7">
    <location>
        <begin position="18"/>
        <end position="472"/>
    </location>
</feature>
<sequence>MLDGMTSPLTSLRGAWLALAGLSAVFLFEMLDNSILNVALPTIGHDLHASTVALQWVTGAYGVVFGGLMLGFGAVADRFGRRRVMLAGLVLLGLASLATVFVTTAGQLIAVRAVMGVAAAMTTPGSIALAFRLFTDDRLRVRAMTLISTVGLVGLAVGPTAGGFVLAVAPWQFLLLVNVPIAALAFAGIRAGIAADDPADLHHDPIDVAGVVLGTATVVLALVAPTLFVNEGAGSWAPWAATAAAVLGAVLFVARQRSAAHPLLDLSLVARPLVSAGLAFKAATGLAVAGLGYMVTLQLQLAWGWSPALAAVGMLPQVVVLVFAGPFVNRFVDRVGLDRAAWLSSATVVGGLAVYGLFGRFGYAWVALALVLVAAAIRVVGAVAGVNVLRGLPQNRTSIGAALVDTASEVSSGAGLAVTGTILAAIFTGSLAGSDWTARQAAEFGSAVTTAGLVLTAVAAALVGWGILRTRSATPSPAEPVAVGS</sequence>
<evidence type="ECO:0000256" key="5">
    <source>
        <dbReference type="ARBA" id="ARBA00023136"/>
    </source>
</evidence>
<feature type="transmembrane region" description="Helical" evidence="6">
    <location>
        <begin position="274"/>
        <end position="296"/>
    </location>
</feature>
<feature type="transmembrane region" description="Helical" evidence="6">
    <location>
        <begin position="173"/>
        <end position="193"/>
    </location>
</feature>
<feature type="transmembrane region" description="Helical" evidence="6">
    <location>
        <begin position="444"/>
        <end position="468"/>
    </location>
</feature>
<feature type="transmembrane region" description="Helical" evidence="6">
    <location>
        <begin position="410"/>
        <end position="432"/>
    </location>
</feature>
<keyword evidence="3 6" id="KW-0812">Transmembrane</keyword>
<dbReference type="Gene3D" id="1.20.1720.10">
    <property type="entry name" value="Multidrug resistance protein D"/>
    <property type="match status" value="1"/>
</dbReference>
<keyword evidence="5 6" id="KW-0472">Membrane</keyword>
<evidence type="ECO:0000313" key="9">
    <source>
        <dbReference type="Proteomes" id="UP000632138"/>
    </source>
</evidence>
<dbReference type="InterPro" id="IPR020846">
    <property type="entry name" value="MFS_dom"/>
</dbReference>
<dbReference type="SUPFAM" id="SSF103473">
    <property type="entry name" value="MFS general substrate transporter"/>
    <property type="match status" value="1"/>
</dbReference>
<evidence type="ECO:0000259" key="7">
    <source>
        <dbReference type="PROSITE" id="PS50850"/>
    </source>
</evidence>
<dbReference type="PROSITE" id="PS50850">
    <property type="entry name" value="MFS"/>
    <property type="match status" value="1"/>
</dbReference>
<feature type="transmembrane region" description="Helical" evidence="6">
    <location>
        <begin position="236"/>
        <end position="254"/>
    </location>
</feature>
<feature type="transmembrane region" description="Helical" evidence="6">
    <location>
        <begin position="205"/>
        <end position="224"/>
    </location>
</feature>
<dbReference type="Proteomes" id="UP000632138">
    <property type="component" value="Unassembled WGS sequence"/>
</dbReference>
<evidence type="ECO:0000256" key="3">
    <source>
        <dbReference type="ARBA" id="ARBA00022692"/>
    </source>
</evidence>
<feature type="transmembrane region" description="Helical" evidence="6">
    <location>
        <begin position="340"/>
        <end position="358"/>
    </location>
</feature>
<comment type="subcellular location">
    <subcellularLocation>
        <location evidence="1">Cell membrane</location>
        <topology evidence="1">Multi-pass membrane protein</topology>
    </subcellularLocation>
</comment>
<gene>
    <name evidence="8" type="ORF">JIG36_25110</name>
</gene>
<name>A0ABS2AG86_9ACTN</name>
<proteinExistence type="predicted"/>
<dbReference type="InterPro" id="IPR036259">
    <property type="entry name" value="MFS_trans_sf"/>
</dbReference>
<dbReference type="InterPro" id="IPR011701">
    <property type="entry name" value="MFS"/>
</dbReference>
<keyword evidence="9" id="KW-1185">Reference proteome</keyword>
<dbReference type="PANTHER" id="PTHR42718:SF9">
    <property type="entry name" value="MAJOR FACILITATOR SUPERFAMILY MULTIDRUG TRANSPORTER MFSC"/>
    <property type="match status" value="1"/>
</dbReference>